<keyword evidence="7 8" id="KW-0998">Cell outer membrane</keyword>
<protein>
    <submittedName>
        <fullName evidence="13">TonB-dependent receptor</fullName>
    </submittedName>
</protein>
<dbReference type="PROSITE" id="PS52016">
    <property type="entry name" value="TONB_DEPENDENT_REC_3"/>
    <property type="match status" value="1"/>
</dbReference>
<dbReference type="InterPro" id="IPR039426">
    <property type="entry name" value="TonB-dep_rcpt-like"/>
</dbReference>
<comment type="subcellular location">
    <subcellularLocation>
        <location evidence="1 8">Cell outer membrane</location>
        <topology evidence="1 8">Multi-pass membrane protein</topology>
    </subcellularLocation>
</comment>
<dbReference type="PANTHER" id="PTHR30069">
    <property type="entry name" value="TONB-DEPENDENT OUTER MEMBRANE RECEPTOR"/>
    <property type="match status" value="1"/>
</dbReference>
<gene>
    <name evidence="13" type="ORF">F4W09_04130</name>
</gene>
<evidence type="ECO:0000256" key="7">
    <source>
        <dbReference type="ARBA" id="ARBA00023237"/>
    </source>
</evidence>
<dbReference type="Pfam" id="PF07715">
    <property type="entry name" value="Plug"/>
    <property type="match status" value="1"/>
</dbReference>
<dbReference type="Gene3D" id="2.40.170.20">
    <property type="entry name" value="TonB-dependent receptor, beta-barrel domain"/>
    <property type="match status" value="1"/>
</dbReference>
<proteinExistence type="inferred from homology"/>
<evidence type="ECO:0000313" key="13">
    <source>
        <dbReference type="EMBL" id="KAB1857931.1"/>
    </source>
</evidence>
<evidence type="ECO:0000256" key="8">
    <source>
        <dbReference type="PROSITE-ProRule" id="PRU01360"/>
    </source>
</evidence>
<evidence type="ECO:0000259" key="11">
    <source>
        <dbReference type="Pfam" id="PF00593"/>
    </source>
</evidence>
<keyword evidence="3 8" id="KW-1134">Transmembrane beta strand</keyword>
<keyword evidence="6 8" id="KW-0472">Membrane</keyword>
<dbReference type="Gene3D" id="2.170.130.10">
    <property type="entry name" value="TonB-dependent receptor, plug domain"/>
    <property type="match status" value="1"/>
</dbReference>
<feature type="chain" id="PRO_5024448830" evidence="10">
    <location>
        <begin position="27"/>
        <end position="684"/>
    </location>
</feature>
<keyword evidence="4 8" id="KW-0812">Transmembrane</keyword>
<name>A0A5N4WJM9_9GAMM</name>
<dbReference type="GO" id="GO:0009279">
    <property type="term" value="C:cell outer membrane"/>
    <property type="evidence" value="ECO:0007669"/>
    <property type="project" value="UniProtKB-SubCell"/>
</dbReference>
<evidence type="ECO:0000256" key="3">
    <source>
        <dbReference type="ARBA" id="ARBA00022452"/>
    </source>
</evidence>
<evidence type="ECO:0000256" key="5">
    <source>
        <dbReference type="ARBA" id="ARBA00023077"/>
    </source>
</evidence>
<dbReference type="CDD" id="cd01347">
    <property type="entry name" value="ligand_gated_channel"/>
    <property type="match status" value="1"/>
</dbReference>
<keyword evidence="5 9" id="KW-0798">TonB box</keyword>
<evidence type="ECO:0000256" key="10">
    <source>
        <dbReference type="SAM" id="SignalP"/>
    </source>
</evidence>
<evidence type="ECO:0000256" key="6">
    <source>
        <dbReference type="ARBA" id="ARBA00023136"/>
    </source>
</evidence>
<accession>A0A5N4WJM9</accession>
<evidence type="ECO:0000256" key="1">
    <source>
        <dbReference type="ARBA" id="ARBA00004571"/>
    </source>
</evidence>
<evidence type="ECO:0000256" key="9">
    <source>
        <dbReference type="RuleBase" id="RU003357"/>
    </source>
</evidence>
<dbReference type="EMBL" id="VXLD01000002">
    <property type="protein sequence ID" value="KAB1857931.1"/>
    <property type="molecule type" value="Genomic_DNA"/>
</dbReference>
<dbReference type="SUPFAM" id="SSF56935">
    <property type="entry name" value="Porins"/>
    <property type="match status" value="1"/>
</dbReference>
<dbReference type="Pfam" id="PF00593">
    <property type="entry name" value="TonB_dep_Rec_b-barrel"/>
    <property type="match status" value="1"/>
</dbReference>
<dbReference type="Proteomes" id="UP000325788">
    <property type="component" value="Unassembled WGS sequence"/>
</dbReference>
<feature type="signal peptide" evidence="10">
    <location>
        <begin position="1"/>
        <end position="26"/>
    </location>
</feature>
<evidence type="ECO:0000256" key="2">
    <source>
        <dbReference type="ARBA" id="ARBA00022448"/>
    </source>
</evidence>
<evidence type="ECO:0000313" key="14">
    <source>
        <dbReference type="Proteomes" id="UP000325788"/>
    </source>
</evidence>
<dbReference type="PANTHER" id="PTHR30069:SF50">
    <property type="entry name" value="TONB-DEPENDENT RECEPTOR HI_1217-RELATED"/>
    <property type="match status" value="1"/>
</dbReference>
<evidence type="ECO:0000256" key="4">
    <source>
        <dbReference type="ARBA" id="ARBA00022692"/>
    </source>
</evidence>
<keyword evidence="13" id="KW-0675">Receptor</keyword>
<organism evidence="13 14">
    <name type="scientific">Acinetobacter tandoii</name>
    <dbReference type="NCBI Taxonomy" id="202954"/>
    <lineage>
        <taxon>Bacteria</taxon>
        <taxon>Pseudomonadati</taxon>
        <taxon>Pseudomonadota</taxon>
        <taxon>Gammaproteobacteria</taxon>
        <taxon>Moraxellales</taxon>
        <taxon>Moraxellaceae</taxon>
        <taxon>Acinetobacter</taxon>
    </lineage>
</organism>
<keyword evidence="10" id="KW-0732">Signal</keyword>
<comment type="caution">
    <text evidence="13">The sequence shown here is derived from an EMBL/GenBank/DDBJ whole genome shotgun (WGS) entry which is preliminary data.</text>
</comment>
<sequence>MDALQPSWKFSALTFALLGVSITGWAADNAQVATAEPVQVLKTLKLQANSSANKNNDISAIAKTIINREEMLKYGDQSVSDALRRAAGFQMPSATGPRGPGGASGMRFRGGGAPIFMINGEPIQGGPRGGMSIIDTLTPDMIERIEITKQPSVTQASVAASAIINIILKEPLQNSRLGGTARVGYGFNSSGTSEEERKNITLQMDGRDSPWLYSLSANQNWDDSTSVTETQTANQTRVQKNITERKGSMISPRLEYEIDDEKKVMVELFYRNYERDGLRSDQVQQDKNDSMRLNTRFERQVNKNSDKVRLSYEKQNETELTRSSLSSLYIDQQVEELGLAYDGVRQFDEHRQIKFGLDTRSSSLESNTADTLDEQRYALYSEGSWRFTDQQTLTVGLRQEWIHRTGLVAYDDQNLSPVVAHRYDFDDHWSLQTNISQAFRSPKAADLLSAVSISTDIDAGSLNNPDRGGNPFLRPEKITAYESTLGFNTPAGGVNVTGFYRQIDDYIESVIQQENGRYVKRPQNQDHATTYGVELSGRYALKQTAQGHSWMLNGQLSTIRAKVEDDMTHQDRLVSDVAPYSASMGLSYNYQPWQLSTSANLSYTPEFTRALENQPYNRTSNERVNLDISATKRFKQGWSTSLSARNLLSTDYKERLNYQSDGSLYEARTSLAIPSVLFSLEKKF</sequence>
<dbReference type="InterPro" id="IPR037066">
    <property type="entry name" value="Plug_dom_sf"/>
</dbReference>
<dbReference type="AlphaFoldDB" id="A0A5N4WJM9"/>
<evidence type="ECO:0000259" key="12">
    <source>
        <dbReference type="Pfam" id="PF07715"/>
    </source>
</evidence>
<comment type="similarity">
    <text evidence="8 9">Belongs to the TonB-dependent receptor family.</text>
</comment>
<dbReference type="InterPro" id="IPR036942">
    <property type="entry name" value="Beta-barrel_TonB_sf"/>
</dbReference>
<dbReference type="GO" id="GO:0015344">
    <property type="term" value="F:siderophore uptake transmembrane transporter activity"/>
    <property type="evidence" value="ECO:0007669"/>
    <property type="project" value="TreeGrafter"/>
</dbReference>
<dbReference type="GO" id="GO:0044718">
    <property type="term" value="P:siderophore transmembrane transport"/>
    <property type="evidence" value="ECO:0007669"/>
    <property type="project" value="TreeGrafter"/>
</dbReference>
<dbReference type="RefSeq" id="WP_151504111.1">
    <property type="nucleotide sequence ID" value="NZ_VXLD01000002.1"/>
</dbReference>
<keyword evidence="2 8" id="KW-0813">Transport</keyword>
<dbReference type="InterPro" id="IPR000531">
    <property type="entry name" value="Beta-barrel_TonB"/>
</dbReference>
<feature type="domain" description="TonB-dependent receptor-like beta-barrel" evidence="11">
    <location>
        <begin position="202"/>
        <end position="647"/>
    </location>
</feature>
<dbReference type="InterPro" id="IPR012910">
    <property type="entry name" value="Plug_dom"/>
</dbReference>
<reference evidence="13 14" key="1">
    <citation type="submission" date="2019-09" db="EMBL/GenBank/DDBJ databases">
        <title>Draft genome sequence of Acinetobacter tandoii W4-4-4 isolated from environmental water sample.</title>
        <authorList>
            <person name="Wee S.K."/>
            <person name="Yan B."/>
            <person name="Mustaffa S.B."/>
            <person name="Yap E.P.H."/>
        </authorList>
    </citation>
    <scope>NUCLEOTIDE SEQUENCE [LARGE SCALE GENOMIC DNA]</scope>
    <source>
        <strain evidence="13 14">W4-4-4</strain>
    </source>
</reference>
<feature type="domain" description="TonB-dependent receptor plug" evidence="12">
    <location>
        <begin position="61"/>
        <end position="154"/>
    </location>
</feature>